<keyword evidence="2" id="KW-0863">Zinc-finger</keyword>
<keyword evidence="3" id="KW-0862">Zinc</keyword>
<evidence type="ECO:0000256" key="1">
    <source>
        <dbReference type="ARBA" id="ARBA00022723"/>
    </source>
</evidence>
<comment type="caution">
    <text evidence="5">The sequence shown here is derived from an EMBL/GenBank/DDBJ whole genome shotgun (WGS) entry which is preliminary data.</text>
</comment>
<dbReference type="Proteomes" id="UP001153954">
    <property type="component" value="Unassembled WGS sequence"/>
</dbReference>
<evidence type="ECO:0000256" key="3">
    <source>
        <dbReference type="ARBA" id="ARBA00022833"/>
    </source>
</evidence>
<feature type="domain" description="FLYWCH-type" evidence="4">
    <location>
        <begin position="24"/>
        <end position="85"/>
    </location>
</feature>
<dbReference type="InterPro" id="IPR007588">
    <property type="entry name" value="Znf_FLYWCH"/>
</dbReference>
<dbReference type="EMBL" id="CAKOGL010000004">
    <property type="protein sequence ID" value="CAH2085729.1"/>
    <property type="molecule type" value="Genomic_DNA"/>
</dbReference>
<evidence type="ECO:0000259" key="4">
    <source>
        <dbReference type="Pfam" id="PF04500"/>
    </source>
</evidence>
<accession>A0AAU9TDN7</accession>
<keyword evidence="6" id="KW-1185">Reference proteome</keyword>
<dbReference type="Pfam" id="PF04500">
    <property type="entry name" value="FLYWCH"/>
    <property type="match status" value="1"/>
</dbReference>
<reference evidence="5" key="1">
    <citation type="submission" date="2022-03" db="EMBL/GenBank/DDBJ databases">
        <authorList>
            <person name="Tunstrom K."/>
        </authorList>
    </citation>
    <scope>NUCLEOTIDE SEQUENCE</scope>
</reference>
<evidence type="ECO:0000256" key="2">
    <source>
        <dbReference type="ARBA" id="ARBA00022771"/>
    </source>
</evidence>
<dbReference type="AlphaFoldDB" id="A0AAU9TDN7"/>
<gene>
    <name evidence="5" type="ORF">EEDITHA_LOCUS2177</name>
</gene>
<name>A0AAU9TDN7_EUPED</name>
<proteinExistence type="predicted"/>
<keyword evidence="1" id="KW-0479">Metal-binding</keyword>
<evidence type="ECO:0000313" key="6">
    <source>
        <dbReference type="Proteomes" id="UP001153954"/>
    </source>
</evidence>
<dbReference type="Gene3D" id="2.20.25.240">
    <property type="match status" value="1"/>
</dbReference>
<dbReference type="GO" id="GO:0008270">
    <property type="term" value="F:zinc ion binding"/>
    <property type="evidence" value="ECO:0007669"/>
    <property type="project" value="UniProtKB-KW"/>
</dbReference>
<protein>
    <recommendedName>
        <fullName evidence="4">FLYWCH-type domain-containing protein</fullName>
    </recommendedName>
</protein>
<sequence length="97" mass="11368">MIKLSEDPNTRVDVVKKALFEAKFILSYKGKRQISYGGYTFSSWVKSENKPIVRWYCTSHHSRGCKASLKTSENQIIQVCDKHNHLPGHWKYKMLKH</sequence>
<organism evidence="5 6">
    <name type="scientific">Euphydryas editha</name>
    <name type="common">Edith's checkerspot</name>
    <dbReference type="NCBI Taxonomy" id="104508"/>
    <lineage>
        <taxon>Eukaryota</taxon>
        <taxon>Metazoa</taxon>
        <taxon>Ecdysozoa</taxon>
        <taxon>Arthropoda</taxon>
        <taxon>Hexapoda</taxon>
        <taxon>Insecta</taxon>
        <taxon>Pterygota</taxon>
        <taxon>Neoptera</taxon>
        <taxon>Endopterygota</taxon>
        <taxon>Lepidoptera</taxon>
        <taxon>Glossata</taxon>
        <taxon>Ditrysia</taxon>
        <taxon>Papilionoidea</taxon>
        <taxon>Nymphalidae</taxon>
        <taxon>Nymphalinae</taxon>
        <taxon>Euphydryas</taxon>
    </lineage>
</organism>
<evidence type="ECO:0000313" key="5">
    <source>
        <dbReference type="EMBL" id="CAH2085729.1"/>
    </source>
</evidence>